<organism evidence="1">
    <name type="scientific">viral metagenome</name>
    <dbReference type="NCBI Taxonomy" id="1070528"/>
    <lineage>
        <taxon>unclassified sequences</taxon>
        <taxon>metagenomes</taxon>
        <taxon>organismal metagenomes</taxon>
    </lineage>
</organism>
<accession>A0A6C0B3V9</accession>
<sequence length="306" mass="35283">MCAFLLLTLYFIKTTEGNSESNPPIHMGNYVCRYFYNLGKCIHEKKDFEFDVPDSIEFIKNLPKKIGYKQDFDSIRNEMVAGQIDDQWFIHGQPNDYGAFEMKDVKTEKFWLALKPLAHKIMDEAFIASNIVKTIDSPIIHFRCADVPFSKHPGYLFQKYTFFKDALAEITKRTKKYDKITMSYCNTHRSGQTEKESCDIYANSITKYIESLGYKVEVQCNEYVDDFAMMFYAPAVISTGSSFSFMAGFFGKGVFISGGHQFYESPEQNKYLNDIGDWLFKDYNVSHSSVADYTDTGSVIKMLSEE</sequence>
<protein>
    <submittedName>
        <fullName evidence="1">Uncharacterized protein</fullName>
    </submittedName>
</protein>
<name>A0A6C0B3V9_9ZZZZ</name>
<reference evidence="1" key="1">
    <citation type="journal article" date="2020" name="Nature">
        <title>Giant virus diversity and host interactions through global metagenomics.</title>
        <authorList>
            <person name="Schulz F."/>
            <person name="Roux S."/>
            <person name="Paez-Espino D."/>
            <person name="Jungbluth S."/>
            <person name="Walsh D.A."/>
            <person name="Denef V.J."/>
            <person name="McMahon K.D."/>
            <person name="Konstantinidis K.T."/>
            <person name="Eloe-Fadrosh E.A."/>
            <person name="Kyrpides N.C."/>
            <person name="Woyke T."/>
        </authorList>
    </citation>
    <scope>NUCLEOTIDE SEQUENCE</scope>
    <source>
        <strain evidence="1">GVMAG-M-3300009187-29</strain>
    </source>
</reference>
<dbReference type="AlphaFoldDB" id="A0A6C0B3V9"/>
<evidence type="ECO:0000313" key="1">
    <source>
        <dbReference type="EMBL" id="QHS86218.1"/>
    </source>
</evidence>
<dbReference type="EMBL" id="MN739052">
    <property type="protein sequence ID" value="QHS86218.1"/>
    <property type="molecule type" value="Genomic_DNA"/>
</dbReference>
<proteinExistence type="predicted"/>